<dbReference type="EMBL" id="LFZO01000739">
    <property type="protein sequence ID" value="KXS98610.1"/>
    <property type="molecule type" value="Genomic_DNA"/>
</dbReference>
<evidence type="ECO:0000256" key="1">
    <source>
        <dbReference type="SAM" id="MobiDB-lite"/>
    </source>
</evidence>
<organism evidence="2 3">
    <name type="scientific">Pseudocercospora musae</name>
    <dbReference type="NCBI Taxonomy" id="113226"/>
    <lineage>
        <taxon>Eukaryota</taxon>
        <taxon>Fungi</taxon>
        <taxon>Dikarya</taxon>
        <taxon>Ascomycota</taxon>
        <taxon>Pezizomycotina</taxon>
        <taxon>Dothideomycetes</taxon>
        <taxon>Dothideomycetidae</taxon>
        <taxon>Mycosphaerellales</taxon>
        <taxon>Mycosphaerellaceae</taxon>
        <taxon>Pseudocercospora</taxon>
    </lineage>
</organism>
<dbReference type="Proteomes" id="UP000073492">
    <property type="component" value="Unassembled WGS sequence"/>
</dbReference>
<reference evidence="2 3" key="1">
    <citation type="submission" date="2015-07" db="EMBL/GenBank/DDBJ databases">
        <title>Comparative genomics of the Sigatoka disease complex on banana suggests a link between parallel evolutionary changes in Pseudocercospora fijiensis and Pseudocercospora eumusae and increased virulence on the banana host.</title>
        <authorList>
            <person name="Chang T.-C."/>
            <person name="Salvucci A."/>
            <person name="Crous P.W."/>
            <person name="Stergiopoulos I."/>
        </authorList>
    </citation>
    <scope>NUCLEOTIDE SEQUENCE [LARGE SCALE GENOMIC DNA]</scope>
    <source>
        <strain evidence="2 3">CBS 116634</strain>
    </source>
</reference>
<keyword evidence="3" id="KW-1185">Reference proteome</keyword>
<protein>
    <submittedName>
        <fullName evidence="2">Uncharacterized protein</fullName>
    </submittedName>
</protein>
<sequence>MGKDPGSSERIGEDVHEINQQGRDRRLSTSPASHITAGTTSFFAMCNIRNAHWIYAFCLEERNMGWIHIQVSVYDSGVVSSMAAISHSDRTEDDMCGMMGSASTASNSLRKRYWTLPTDSTVGSRAGDAAVRSTIDMSDFLPSASLEVWIDLPRPLRIALRGVSIDVGGERLRLWFKSG</sequence>
<gene>
    <name evidence="2" type="ORF">AC579_1085</name>
</gene>
<proteinExistence type="predicted"/>
<feature type="region of interest" description="Disordered" evidence="1">
    <location>
        <begin position="1"/>
        <end position="32"/>
    </location>
</feature>
<comment type="caution">
    <text evidence="2">The sequence shown here is derived from an EMBL/GenBank/DDBJ whole genome shotgun (WGS) entry which is preliminary data.</text>
</comment>
<accession>A0A139H817</accession>
<name>A0A139H817_9PEZI</name>
<dbReference type="AlphaFoldDB" id="A0A139H817"/>
<evidence type="ECO:0000313" key="3">
    <source>
        <dbReference type="Proteomes" id="UP000073492"/>
    </source>
</evidence>
<evidence type="ECO:0000313" key="2">
    <source>
        <dbReference type="EMBL" id="KXS98610.1"/>
    </source>
</evidence>
<feature type="compositionally biased region" description="Basic and acidic residues" evidence="1">
    <location>
        <begin position="1"/>
        <end position="27"/>
    </location>
</feature>